<comment type="caution">
    <text evidence="2">The sequence shown here is derived from an EMBL/GenBank/DDBJ whole genome shotgun (WGS) entry which is preliminary data.</text>
</comment>
<evidence type="ECO:0000256" key="1">
    <source>
        <dbReference type="SAM" id="Coils"/>
    </source>
</evidence>
<organism evidence="2 3">
    <name type="scientific">Rhizopus oryzae</name>
    <name type="common">Mucormycosis agent</name>
    <name type="synonym">Rhizopus arrhizus var. delemar</name>
    <dbReference type="NCBI Taxonomy" id="64495"/>
    <lineage>
        <taxon>Eukaryota</taxon>
        <taxon>Fungi</taxon>
        <taxon>Fungi incertae sedis</taxon>
        <taxon>Mucoromycota</taxon>
        <taxon>Mucoromycotina</taxon>
        <taxon>Mucoromycetes</taxon>
        <taxon>Mucorales</taxon>
        <taxon>Mucorineae</taxon>
        <taxon>Rhizopodaceae</taxon>
        <taxon>Rhizopus</taxon>
    </lineage>
</organism>
<evidence type="ECO:0000313" key="2">
    <source>
        <dbReference type="EMBL" id="KAG1303808.1"/>
    </source>
</evidence>
<feature type="coiled-coil region" evidence="1">
    <location>
        <begin position="51"/>
        <end position="78"/>
    </location>
</feature>
<keyword evidence="1" id="KW-0175">Coiled coil</keyword>
<evidence type="ECO:0000313" key="3">
    <source>
        <dbReference type="Proteomes" id="UP000716291"/>
    </source>
</evidence>
<sequence>MAALGFFLTRHLLCQVPERHRSNKTLLMLSSIVKEILSQNDQEKSKKSGTLYQLNQAKRLLEEILEEAESQGENSSKKTKKYALEGVLSIEQVEKDLEE</sequence>
<gene>
    <name evidence="2" type="ORF">G6F64_009746</name>
</gene>
<keyword evidence="3" id="KW-1185">Reference proteome</keyword>
<protein>
    <submittedName>
        <fullName evidence="2">Uncharacterized protein</fullName>
    </submittedName>
</protein>
<dbReference type="EMBL" id="JAANQT010001845">
    <property type="protein sequence ID" value="KAG1303808.1"/>
    <property type="molecule type" value="Genomic_DNA"/>
</dbReference>
<accession>A0A9P6X2M9</accession>
<reference evidence="2" key="1">
    <citation type="journal article" date="2020" name="Microb. Genom.">
        <title>Genetic diversity of clinical and environmental Mucorales isolates obtained from an investigation of mucormycosis cases among solid organ transplant recipients.</title>
        <authorList>
            <person name="Nguyen M.H."/>
            <person name="Kaul D."/>
            <person name="Muto C."/>
            <person name="Cheng S.J."/>
            <person name="Richter R.A."/>
            <person name="Bruno V.M."/>
            <person name="Liu G."/>
            <person name="Beyhan S."/>
            <person name="Sundermann A.J."/>
            <person name="Mounaud S."/>
            <person name="Pasculle A.W."/>
            <person name="Nierman W.C."/>
            <person name="Driscoll E."/>
            <person name="Cumbie R."/>
            <person name="Clancy C.J."/>
            <person name="Dupont C.L."/>
        </authorList>
    </citation>
    <scope>NUCLEOTIDE SEQUENCE</scope>
    <source>
        <strain evidence="2">GL11</strain>
    </source>
</reference>
<proteinExistence type="predicted"/>
<dbReference type="AlphaFoldDB" id="A0A9P6X2M9"/>
<dbReference type="Proteomes" id="UP000716291">
    <property type="component" value="Unassembled WGS sequence"/>
</dbReference>
<name>A0A9P6X2M9_RHIOR</name>